<gene>
    <name evidence="5" type="ordered locus">Mpal_0265</name>
</gene>
<dbReference type="InterPro" id="IPR000873">
    <property type="entry name" value="AMP-dep_synth/lig_dom"/>
</dbReference>
<evidence type="ECO:0000259" key="4">
    <source>
        <dbReference type="Pfam" id="PF13193"/>
    </source>
</evidence>
<dbReference type="OrthoDB" id="35688at2157"/>
<dbReference type="HOGENOM" id="CLU_000022_59_0_2"/>
<dbReference type="Proteomes" id="UP000002457">
    <property type="component" value="Chromosome"/>
</dbReference>
<evidence type="ECO:0000313" key="5">
    <source>
        <dbReference type="EMBL" id="ACL15649.1"/>
    </source>
</evidence>
<comment type="similarity">
    <text evidence="1">Belongs to the ATP-dependent AMP-binding enzyme family.</text>
</comment>
<dbReference type="SUPFAM" id="SSF56801">
    <property type="entry name" value="Acetyl-CoA synthetase-like"/>
    <property type="match status" value="1"/>
</dbReference>
<dbReference type="PANTHER" id="PTHR24096">
    <property type="entry name" value="LONG-CHAIN-FATTY-ACID--COA LIGASE"/>
    <property type="match status" value="1"/>
</dbReference>
<name>B8GJ76_METPE</name>
<sequence length="512" mass="55786">MPNVTTLFDAASVPEAKVAIHCPSRGTSYTYGDVRGQMNRLAQGLLAVGIRRGDRVCIYLESSPEYLFSYFAIWRIGAVAVPTNRVYRGEELLHAITNAGAVAVITDSEGAAVVSSVRDRAGCLQQVICTEEGISGTVPWQQFASYPAAMRAVDCSFDHLCQLQYTSGTTGLPKGAMLTHGNWMSALDAEREALGMTPDDIYLGIYPMGHVGISWGLAALRAGGTFVIMERFHLDQYLALIERYQVTVLAGMPPVIHSLVHSPAGIEAALSSVKVIISGGGSLLPSVWEAFDRRFHIPIANSYGLSETIVIGSGTTTLPNYSFLTREYRSVGVPVGYTEVNIVSPEDPDEDLPPDTPGEIALRGPSVAQGYWQMPEATAAVFRPGGWFLSGDIGYLDTEGVLFITDRKKDMIIMSGWKVYPTEVENVLVQHPKIRDVAVFGSPDERRGEIPVAVVVPAGDEPPTYDEISTFCRSHLAGYKIPRGLIIVESLPRVNGWKLLRRTLREEYGSKL</sequence>
<accession>B8GJ76</accession>
<dbReference type="RefSeq" id="WP_012616968.1">
    <property type="nucleotide sequence ID" value="NC_011832.1"/>
</dbReference>
<dbReference type="Gene3D" id="3.30.300.30">
    <property type="match status" value="1"/>
</dbReference>
<dbReference type="AlphaFoldDB" id="B8GJ76"/>
<dbReference type="InterPro" id="IPR025110">
    <property type="entry name" value="AMP-bd_C"/>
</dbReference>
<dbReference type="GeneID" id="7270651"/>
<evidence type="ECO:0000259" key="3">
    <source>
        <dbReference type="Pfam" id="PF00501"/>
    </source>
</evidence>
<dbReference type="PROSITE" id="PS00455">
    <property type="entry name" value="AMP_BINDING"/>
    <property type="match status" value="1"/>
</dbReference>
<dbReference type="eggNOG" id="arCOG00856">
    <property type="taxonomic scope" value="Archaea"/>
</dbReference>
<dbReference type="GO" id="GO:0016405">
    <property type="term" value="F:CoA-ligase activity"/>
    <property type="evidence" value="ECO:0007669"/>
    <property type="project" value="TreeGrafter"/>
</dbReference>
<dbReference type="InterPro" id="IPR042099">
    <property type="entry name" value="ANL_N_sf"/>
</dbReference>
<dbReference type="Pfam" id="PF00501">
    <property type="entry name" value="AMP-binding"/>
    <property type="match status" value="1"/>
</dbReference>
<dbReference type="STRING" id="521011.Mpal_0265"/>
<dbReference type="EMBL" id="CP001338">
    <property type="protein sequence ID" value="ACL15649.1"/>
    <property type="molecule type" value="Genomic_DNA"/>
</dbReference>
<protein>
    <submittedName>
        <fullName evidence="5">AMP-dependent synthetase and ligase</fullName>
    </submittedName>
</protein>
<dbReference type="InterPro" id="IPR045851">
    <property type="entry name" value="AMP-bd_C_sf"/>
</dbReference>
<keyword evidence="2 5" id="KW-0436">Ligase</keyword>
<dbReference type="InterPro" id="IPR020845">
    <property type="entry name" value="AMP-binding_CS"/>
</dbReference>
<keyword evidence="6" id="KW-1185">Reference proteome</keyword>
<evidence type="ECO:0000256" key="2">
    <source>
        <dbReference type="ARBA" id="ARBA00022598"/>
    </source>
</evidence>
<dbReference type="KEGG" id="mpl:Mpal_0265"/>
<evidence type="ECO:0000313" key="6">
    <source>
        <dbReference type="Proteomes" id="UP000002457"/>
    </source>
</evidence>
<feature type="domain" description="AMP-binding enzyme C-terminal" evidence="4">
    <location>
        <begin position="423"/>
        <end position="493"/>
    </location>
</feature>
<dbReference type="Gene3D" id="3.40.50.12780">
    <property type="entry name" value="N-terminal domain of ligase-like"/>
    <property type="match status" value="1"/>
</dbReference>
<feature type="domain" description="AMP-dependent synthetase/ligase" evidence="3">
    <location>
        <begin position="10"/>
        <end position="372"/>
    </location>
</feature>
<dbReference type="PANTHER" id="PTHR24096:SF149">
    <property type="entry name" value="AMP-BINDING DOMAIN-CONTAINING PROTEIN-RELATED"/>
    <property type="match status" value="1"/>
</dbReference>
<dbReference type="Pfam" id="PF13193">
    <property type="entry name" value="AMP-binding_C"/>
    <property type="match status" value="1"/>
</dbReference>
<organism evidence="5 6">
    <name type="scientific">Methanosphaerula palustris (strain ATCC BAA-1556 / DSM 19958 / E1-9c)</name>
    <dbReference type="NCBI Taxonomy" id="521011"/>
    <lineage>
        <taxon>Archaea</taxon>
        <taxon>Methanobacteriati</taxon>
        <taxon>Methanobacteriota</taxon>
        <taxon>Stenosarchaea group</taxon>
        <taxon>Methanomicrobia</taxon>
        <taxon>Methanomicrobiales</taxon>
        <taxon>Methanoregulaceae</taxon>
        <taxon>Methanosphaerula</taxon>
    </lineage>
</organism>
<evidence type="ECO:0000256" key="1">
    <source>
        <dbReference type="ARBA" id="ARBA00006432"/>
    </source>
</evidence>
<reference evidence="5 6" key="1">
    <citation type="journal article" date="2015" name="Genome Announc.">
        <title>Complete Genome Sequence of Methanosphaerula palustris E1-9CT, a Hydrogenotrophic Methanogen Isolated from a Minerotrophic Fen Peatland.</title>
        <authorList>
            <person name="Cadillo-Quiroz H."/>
            <person name="Browne P."/>
            <person name="Kyrpides N."/>
            <person name="Woyke T."/>
            <person name="Goodwin L."/>
            <person name="Detter C."/>
            <person name="Yavitt J.B."/>
            <person name="Zinder S.H."/>
        </authorList>
    </citation>
    <scope>NUCLEOTIDE SEQUENCE [LARGE SCALE GENOMIC DNA]</scope>
    <source>
        <strain evidence="6">ATCC BAA-1556 / DSM 19958 / E1-9c</strain>
    </source>
</reference>
<proteinExistence type="inferred from homology"/>